<feature type="transmembrane region" description="Helical" evidence="1">
    <location>
        <begin position="263"/>
        <end position="282"/>
    </location>
</feature>
<dbReference type="InterPro" id="IPR013680">
    <property type="entry name" value="VDCC_a2/dsu"/>
</dbReference>
<accession>A0AAV5SVL5</accession>
<organism evidence="3 4">
    <name type="scientific">Pristionchus entomophagus</name>
    <dbReference type="NCBI Taxonomy" id="358040"/>
    <lineage>
        <taxon>Eukaryota</taxon>
        <taxon>Metazoa</taxon>
        <taxon>Ecdysozoa</taxon>
        <taxon>Nematoda</taxon>
        <taxon>Chromadorea</taxon>
        <taxon>Rhabditida</taxon>
        <taxon>Rhabditina</taxon>
        <taxon>Diplogasteromorpha</taxon>
        <taxon>Diplogasteroidea</taxon>
        <taxon>Neodiplogasteridae</taxon>
        <taxon>Pristionchus</taxon>
    </lineage>
</organism>
<keyword evidence="1" id="KW-0472">Membrane</keyword>
<dbReference type="EMBL" id="BTSX01000002">
    <property type="protein sequence ID" value="GMS84658.1"/>
    <property type="molecule type" value="Genomic_DNA"/>
</dbReference>
<protein>
    <recommendedName>
        <fullName evidence="2">Voltage-dependent calcium channel alpha-2/delta subunit conserved region domain-containing protein</fullName>
    </recommendedName>
</protein>
<feature type="non-terminal residue" evidence="3">
    <location>
        <position position="1"/>
    </location>
</feature>
<feature type="transmembrane region" description="Helical" evidence="1">
    <location>
        <begin position="120"/>
        <end position="141"/>
    </location>
</feature>
<keyword evidence="1" id="KW-0812">Transmembrane</keyword>
<reference evidence="3" key="1">
    <citation type="submission" date="2023-10" db="EMBL/GenBank/DDBJ databases">
        <title>Genome assembly of Pristionchus species.</title>
        <authorList>
            <person name="Yoshida K."/>
            <person name="Sommer R.J."/>
        </authorList>
    </citation>
    <scope>NUCLEOTIDE SEQUENCE</scope>
    <source>
        <strain evidence="3">RS0144</strain>
    </source>
</reference>
<comment type="caution">
    <text evidence="3">The sequence shown here is derived from an EMBL/GenBank/DDBJ whole genome shotgun (WGS) entry which is preliminary data.</text>
</comment>
<proteinExistence type="predicted"/>
<sequence length="283" mass="33042">NRIAIVGIQWRLDFLTDRFINWTLNNTYTGDPCNTHTCLLLSRSAYVIASNIERHSTKHAPLTDFDPQTFETLIKKNEIQKDETIDYQAECQANLKTLWASPSSQPSSPFQFMVHTLSRLLSSLFSINFSTIFSLFIPPLYSQPKIMKNGTCYFQEIVPFERCAYIRYQYTVIKDHKQFDMFRGCYRYGRLHNVKNTRLALLIVQPACGSYQKKETFPYAPQRILGCETIVNYPRIRPNYTFTISAPGEMNLTADRCQRSTSYIFNFNIFIIVISTFLFRSFH</sequence>
<dbReference type="Pfam" id="PF08473">
    <property type="entry name" value="VGCC_alpha2"/>
    <property type="match status" value="1"/>
</dbReference>
<dbReference type="AlphaFoldDB" id="A0AAV5SVL5"/>
<evidence type="ECO:0000256" key="1">
    <source>
        <dbReference type="SAM" id="Phobius"/>
    </source>
</evidence>
<keyword evidence="4" id="KW-1185">Reference proteome</keyword>
<name>A0AAV5SVL5_9BILA</name>
<evidence type="ECO:0000313" key="3">
    <source>
        <dbReference type="EMBL" id="GMS84658.1"/>
    </source>
</evidence>
<evidence type="ECO:0000313" key="4">
    <source>
        <dbReference type="Proteomes" id="UP001432027"/>
    </source>
</evidence>
<keyword evidence="1" id="KW-1133">Transmembrane helix</keyword>
<dbReference type="Proteomes" id="UP001432027">
    <property type="component" value="Unassembled WGS sequence"/>
</dbReference>
<evidence type="ECO:0000259" key="2">
    <source>
        <dbReference type="Pfam" id="PF08473"/>
    </source>
</evidence>
<feature type="domain" description="Voltage-dependent calcium channel alpha-2/delta subunit conserved region" evidence="2">
    <location>
        <begin position="4"/>
        <end position="212"/>
    </location>
</feature>
<gene>
    <name evidence="3" type="ORF">PENTCL1PPCAC_6833</name>
</gene>